<dbReference type="PROSITE" id="PS50893">
    <property type="entry name" value="ABC_TRANSPORTER_2"/>
    <property type="match status" value="1"/>
</dbReference>
<dbReference type="GO" id="GO:0005524">
    <property type="term" value="F:ATP binding"/>
    <property type="evidence" value="ECO:0007669"/>
    <property type="project" value="UniProtKB-KW"/>
</dbReference>
<evidence type="ECO:0000256" key="2">
    <source>
        <dbReference type="ARBA" id="ARBA00022741"/>
    </source>
</evidence>
<feature type="domain" description="ABC transporter" evidence="5">
    <location>
        <begin position="3"/>
        <end position="237"/>
    </location>
</feature>
<sequence length="278" mass="30890">MNIMIKGMTFSYSSVSVLNDICLNISGPQMVSILGPNGVGKSTLIHCINKILTPTGGAVLLDDKDVNEYSLKEMAKKIGYVPYASSDTFPLTVVDTVLLGRHPHANWKTSDEDLQIVYDTLKKLDIEDLAVRYFNELSAGQHQKVMLARGLVQKPNILLLDEPTANLDVKHQLSISRLLKKLSHEDDLLVIMISHDLNIAAKYSDAVILMHDGRIYDVGSPEKVITAENIEKVYGVKSSIIMNEGRPHVILEDPESMRCTPVKKESICVMENSVYENP</sequence>
<evidence type="ECO:0000259" key="5">
    <source>
        <dbReference type="PROSITE" id="PS50893"/>
    </source>
</evidence>
<keyword evidence="4" id="KW-1278">Translocase</keyword>
<dbReference type="GO" id="GO:0016887">
    <property type="term" value="F:ATP hydrolysis activity"/>
    <property type="evidence" value="ECO:0007669"/>
    <property type="project" value="InterPro"/>
</dbReference>
<dbReference type="Pfam" id="PF00005">
    <property type="entry name" value="ABC_tran"/>
    <property type="match status" value="1"/>
</dbReference>
<evidence type="ECO:0000313" key="6">
    <source>
        <dbReference type="EMBL" id="TQS83633.1"/>
    </source>
</evidence>
<organism evidence="6 7">
    <name type="scientific">Candidatus Methanomassiliicoccus intestinalis</name>
    <dbReference type="NCBI Taxonomy" id="1406512"/>
    <lineage>
        <taxon>Archaea</taxon>
        <taxon>Methanobacteriati</taxon>
        <taxon>Thermoplasmatota</taxon>
        <taxon>Thermoplasmata</taxon>
        <taxon>Methanomassiliicoccales</taxon>
        <taxon>Methanomassiliicoccaceae</taxon>
        <taxon>Methanomassiliicoccus</taxon>
    </lineage>
</organism>
<dbReference type="AlphaFoldDB" id="A0A8J8PHI7"/>
<dbReference type="InterPro" id="IPR003439">
    <property type="entry name" value="ABC_transporter-like_ATP-bd"/>
</dbReference>
<evidence type="ECO:0000256" key="4">
    <source>
        <dbReference type="ARBA" id="ARBA00022967"/>
    </source>
</evidence>
<reference evidence="6" key="1">
    <citation type="submission" date="2016-03" db="EMBL/GenBank/DDBJ databases">
        <authorList>
            <person name="Borrel G."/>
            <person name="Mccann A."/>
            <person name="O'Toole P.W."/>
        </authorList>
    </citation>
    <scope>NUCLEOTIDE SEQUENCE</scope>
    <source>
        <strain evidence="6">183</strain>
    </source>
</reference>
<dbReference type="SMART" id="SM00382">
    <property type="entry name" value="AAA"/>
    <property type="match status" value="1"/>
</dbReference>
<dbReference type="PANTHER" id="PTHR42794:SF1">
    <property type="entry name" value="HEMIN IMPORT ATP-BINDING PROTEIN HMUV"/>
    <property type="match status" value="1"/>
</dbReference>
<dbReference type="FunFam" id="3.40.50.300:FF:000134">
    <property type="entry name" value="Iron-enterobactin ABC transporter ATP-binding protein"/>
    <property type="match status" value="1"/>
</dbReference>
<dbReference type="SUPFAM" id="SSF52540">
    <property type="entry name" value="P-loop containing nucleoside triphosphate hydrolases"/>
    <property type="match status" value="1"/>
</dbReference>
<keyword evidence="3 6" id="KW-0067">ATP-binding</keyword>
<dbReference type="Proteomes" id="UP000752814">
    <property type="component" value="Unassembled WGS sequence"/>
</dbReference>
<dbReference type="Gene3D" id="3.40.50.300">
    <property type="entry name" value="P-loop containing nucleotide triphosphate hydrolases"/>
    <property type="match status" value="1"/>
</dbReference>
<evidence type="ECO:0000256" key="3">
    <source>
        <dbReference type="ARBA" id="ARBA00022840"/>
    </source>
</evidence>
<proteinExistence type="predicted"/>
<dbReference type="RefSeq" id="WP_400256646.1">
    <property type="nucleotide sequence ID" value="NZ_CAYAYE010000018.1"/>
</dbReference>
<accession>A0A8J8PHI7</accession>
<comment type="caution">
    <text evidence="6">The sequence shown here is derived from an EMBL/GenBank/DDBJ whole genome shotgun (WGS) entry which is preliminary data.</text>
</comment>
<evidence type="ECO:0000256" key="1">
    <source>
        <dbReference type="ARBA" id="ARBA00022448"/>
    </source>
</evidence>
<name>A0A8J8PHI7_9ARCH</name>
<evidence type="ECO:0000313" key="7">
    <source>
        <dbReference type="Proteomes" id="UP000752814"/>
    </source>
</evidence>
<gene>
    <name evidence="6" type="ORF">A3207_08600</name>
</gene>
<dbReference type="CDD" id="cd03214">
    <property type="entry name" value="ABC_Iron-Siderophores_B12_Hemin"/>
    <property type="match status" value="1"/>
</dbReference>
<keyword evidence="1" id="KW-0813">Transport</keyword>
<dbReference type="EMBL" id="LVVT01000008">
    <property type="protein sequence ID" value="TQS83633.1"/>
    <property type="molecule type" value="Genomic_DNA"/>
</dbReference>
<keyword evidence="2" id="KW-0547">Nucleotide-binding</keyword>
<protein>
    <submittedName>
        <fullName evidence="6">Iron ABC transporter ATP-binding protein</fullName>
    </submittedName>
</protein>
<dbReference type="PANTHER" id="PTHR42794">
    <property type="entry name" value="HEMIN IMPORT ATP-BINDING PROTEIN HMUV"/>
    <property type="match status" value="1"/>
</dbReference>
<dbReference type="InterPro" id="IPR027417">
    <property type="entry name" value="P-loop_NTPase"/>
</dbReference>
<dbReference type="InterPro" id="IPR003593">
    <property type="entry name" value="AAA+_ATPase"/>
</dbReference>